<dbReference type="InterPro" id="IPR002423">
    <property type="entry name" value="Cpn60/GroEL/TCP-1"/>
</dbReference>
<comment type="subcellular location">
    <subcellularLocation>
        <location evidence="1">Cytoplasm</location>
    </subcellularLocation>
</comment>
<gene>
    <name evidence="8" type="ORF">O3G_MSEX012639</name>
</gene>
<keyword evidence="5 7" id="KW-0067">ATP-binding</keyword>
<dbReference type="Gene3D" id="1.10.560.10">
    <property type="entry name" value="GroEL-like equatorial domain"/>
    <property type="match status" value="1"/>
</dbReference>
<dbReference type="Gene3D" id="3.30.260.10">
    <property type="entry name" value="TCP-1-like chaperonin intermediate domain"/>
    <property type="match status" value="1"/>
</dbReference>
<dbReference type="GO" id="GO:0140662">
    <property type="term" value="F:ATP-dependent protein folding chaperone"/>
    <property type="evidence" value="ECO:0007669"/>
    <property type="project" value="InterPro"/>
</dbReference>
<dbReference type="GO" id="GO:0016887">
    <property type="term" value="F:ATP hydrolysis activity"/>
    <property type="evidence" value="ECO:0007669"/>
    <property type="project" value="InterPro"/>
</dbReference>
<dbReference type="PROSITE" id="PS00995">
    <property type="entry name" value="TCP1_3"/>
    <property type="match status" value="1"/>
</dbReference>
<comment type="caution">
    <text evidence="8">The sequence shown here is derived from an EMBL/GenBank/DDBJ whole genome shotgun (WGS) entry which is preliminary data.</text>
</comment>
<dbReference type="PROSITE" id="PS00750">
    <property type="entry name" value="TCP1_1"/>
    <property type="match status" value="1"/>
</dbReference>
<dbReference type="InterPro" id="IPR027409">
    <property type="entry name" value="GroEL-like_apical_dom_sf"/>
</dbReference>
<dbReference type="GO" id="GO:0005524">
    <property type="term" value="F:ATP binding"/>
    <property type="evidence" value="ECO:0007669"/>
    <property type="project" value="UniProtKB-KW"/>
</dbReference>
<dbReference type="PANTHER" id="PTHR11353">
    <property type="entry name" value="CHAPERONIN"/>
    <property type="match status" value="1"/>
</dbReference>
<dbReference type="Gene3D" id="3.50.7.10">
    <property type="entry name" value="GroEL"/>
    <property type="match status" value="1"/>
</dbReference>
<dbReference type="NCBIfam" id="TIGR02347">
    <property type="entry name" value="chap_CCT_zeta"/>
    <property type="match status" value="1"/>
</dbReference>
<dbReference type="SUPFAM" id="SSF52029">
    <property type="entry name" value="GroEL apical domain-like"/>
    <property type="match status" value="1"/>
</dbReference>
<dbReference type="FunFam" id="3.50.7.10:FF:000004">
    <property type="entry name" value="T-complex protein 1 subunit zeta"/>
    <property type="match status" value="1"/>
</dbReference>
<evidence type="ECO:0000256" key="5">
    <source>
        <dbReference type="ARBA" id="ARBA00022840"/>
    </source>
</evidence>
<name>A0A921ZPJ6_MANSE</name>
<protein>
    <recommendedName>
        <fullName evidence="10">T-complex protein 1 subunit zeta</fullName>
    </recommendedName>
</protein>
<evidence type="ECO:0000256" key="4">
    <source>
        <dbReference type="ARBA" id="ARBA00022741"/>
    </source>
</evidence>
<dbReference type="PRINTS" id="PR00304">
    <property type="entry name" value="TCOMPLEXTCP1"/>
</dbReference>
<evidence type="ECO:0000256" key="1">
    <source>
        <dbReference type="ARBA" id="ARBA00004496"/>
    </source>
</evidence>
<evidence type="ECO:0000256" key="7">
    <source>
        <dbReference type="RuleBase" id="RU004187"/>
    </source>
</evidence>
<comment type="similarity">
    <text evidence="2 7">Belongs to the TCP-1 chaperonin family.</text>
</comment>
<dbReference type="NCBIfam" id="NF041083">
    <property type="entry name" value="thermosome_beta"/>
    <property type="match status" value="1"/>
</dbReference>
<keyword evidence="3" id="KW-0963">Cytoplasm</keyword>
<keyword evidence="4 7" id="KW-0547">Nucleotide-binding</keyword>
<organism evidence="8 9">
    <name type="scientific">Manduca sexta</name>
    <name type="common">Tobacco hawkmoth</name>
    <name type="synonym">Tobacco hornworm</name>
    <dbReference type="NCBI Taxonomy" id="7130"/>
    <lineage>
        <taxon>Eukaryota</taxon>
        <taxon>Metazoa</taxon>
        <taxon>Ecdysozoa</taxon>
        <taxon>Arthropoda</taxon>
        <taxon>Hexapoda</taxon>
        <taxon>Insecta</taxon>
        <taxon>Pterygota</taxon>
        <taxon>Neoptera</taxon>
        <taxon>Endopterygota</taxon>
        <taxon>Lepidoptera</taxon>
        <taxon>Glossata</taxon>
        <taxon>Ditrysia</taxon>
        <taxon>Bombycoidea</taxon>
        <taxon>Sphingidae</taxon>
        <taxon>Sphinginae</taxon>
        <taxon>Sphingini</taxon>
        <taxon>Manduca</taxon>
    </lineage>
</organism>
<sequence length="531" mass="57858">MAAISLLNPKAEFARAAQALAVNISAAKGIQDVMRTNLGPKGTLKMLVSGAGDIKITKDGNVLLHEMQIQHPTASLIARASTAQDDATGDGTTSTVLLIGELLKQADIYISEGLHPRIITEGFDAARNKALEILDSMKIPIEVKRENLLDVARTSLKTKVHSNIAELLTDACVDAVLSIRSGDKPVDLHMVEIMEMKHKTATETTLIKGLVMDHGARHPDMPKRVENAYILTCNVSLEYEKTQVNSGFFYKSAEEREKLVAAERDFIDQRVQKIIALKKKVCDGTDKTFVVINQKGIDPMSLDAFAKEGIIGLRRAKRRNMERLALACGGMAVNSVDDLTEDVLGYAGLVYEHILGEDKYTFVEECKNPQSVTILIKGPNKHTLTRIKDAVRDGLRAINNAIEDKCIIPGAAAFEIKANVELLKYKDTVKGKSRLGIQAYAEALLVIPKTLAVNSGYDAQDTIVKLQEEAGLSPDPIGLDLSTGEAIKPNDLGIYDNYIVKKQILNSCSVIASNLLLVDEIMRAGMSSLKG</sequence>
<reference evidence="8" key="2">
    <citation type="submission" date="2020-12" db="EMBL/GenBank/DDBJ databases">
        <authorList>
            <person name="Kanost M."/>
        </authorList>
    </citation>
    <scope>NUCLEOTIDE SEQUENCE</scope>
</reference>
<dbReference type="GO" id="GO:0051082">
    <property type="term" value="F:unfolded protein binding"/>
    <property type="evidence" value="ECO:0007669"/>
    <property type="project" value="InterPro"/>
</dbReference>
<evidence type="ECO:0000256" key="3">
    <source>
        <dbReference type="ARBA" id="ARBA00022490"/>
    </source>
</evidence>
<dbReference type="SUPFAM" id="SSF54849">
    <property type="entry name" value="GroEL-intermediate domain like"/>
    <property type="match status" value="1"/>
</dbReference>
<evidence type="ECO:0008006" key="10">
    <source>
        <dbReference type="Google" id="ProtNLM"/>
    </source>
</evidence>
<evidence type="ECO:0000256" key="2">
    <source>
        <dbReference type="ARBA" id="ARBA00008020"/>
    </source>
</evidence>
<dbReference type="Pfam" id="PF00118">
    <property type="entry name" value="Cpn60_TCP1"/>
    <property type="match status" value="1"/>
</dbReference>
<dbReference type="CDD" id="cd03342">
    <property type="entry name" value="TCP1_zeta"/>
    <property type="match status" value="1"/>
</dbReference>
<dbReference type="SUPFAM" id="SSF48592">
    <property type="entry name" value="GroEL equatorial domain-like"/>
    <property type="match status" value="1"/>
</dbReference>
<dbReference type="GO" id="GO:0005737">
    <property type="term" value="C:cytoplasm"/>
    <property type="evidence" value="ECO:0007669"/>
    <property type="project" value="UniProtKB-SubCell"/>
</dbReference>
<proteinExistence type="inferred from homology"/>
<dbReference type="InterPro" id="IPR002194">
    <property type="entry name" value="Chaperonin_TCP-1_CS"/>
</dbReference>
<dbReference type="FunFam" id="3.30.260.10:FF:000017">
    <property type="entry name" value="T-complex protein 1 subunit zeta"/>
    <property type="match status" value="1"/>
</dbReference>
<evidence type="ECO:0000256" key="6">
    <source>
        <dbReference type="ARBA" id="ARBA00023186"/>
    </source>
</evidence>
<dbReference type="InterPro" id="IPR027413">
    <property type="entry name" value="GROEL-like_equatorial_sf"/>
</dbReference>
<dbReference type="AlphaFoldDB" id="A0A921ZPJ6"/>
<dbReference type="InterPro" id="IPR017998">
    <property type="entry name" value="Chaperone_TCP-1"/>
</dbReference>
<dbReference type="InterPro" id="IPR012722">
    <property type="entry name" value="Chap_CCT_zeta"/>
</dbReference>
<evidence type="ECO:0000313" key="8">
    <source>
        <dbReference type="EMBL" id="KAG6461444.1"/>
    </source>
</evidence>
<keyword evidence="9" id="KW-1185">Reference proteome</keyword>
<dbReference type="PROSITE" id="PS00751">
    <property type="entry name" value="TCP1_2"/>
    <property type="match status" value="1"/>
</dbReference>
<dbReference type="FunFam" id="1.10.560.10:FF:000038">
    <property type="entry name" value="Chaperonin containing TCP1 subunit 6B"/>
    <property type="match status" value="1"/>
</dbReference>
<dbReference type="EMBL" id="JH668746">
    <property type="protein sequence ID" value="KAG6461444.1"/>
    <property type="molecule type" value="Genomic_DNA"/>
</dbReference>
<keyword evidence="6 7" id="KW-0143">Chaperone</keyword>
<evidence type="ECO:0000313" key="9">
    <source>
        <dbReference type="Proteomes" id="UP000791440"/>
    </source>
</evidence>
<reference evidence="8" key="1">
    <citation type="journal article" date="2016" name="Insect Biochem. Mol. Biol.">
        <title>Multifaceted biological insights from a draft genome sequence of the tobacco hornworm moth, Manduca sexta.</title>
        <authorList>
            <person name="Kanost M.R."/>
            <person name="Arrese E.L."/>
            <person name="Cao X."/>
            <person name="Chen Y.R."/>
            <person name="Chellapilla S."/>
            <person name="Goldsmith M.R."/>
            <person name="Grosse-Wilde E."/>
            <person name="Heckel D.G."/>
            <person name="Herndon N."/>
            <person name="Jiang H."/>
            <person name="Papanicolaou A."/>
            <person name="Qu J."/>
            <person name="Soulages J.L."/>
            <person name="Vogel H."/>
            <person name="Walters J."/>
            <person name="Waterhouse R.M."/>
            <person name="Ahn S.J."/>
            <person name="Almeida F.C."/>
            <person name="An C."/>
            <person name="Aqrawi P."/>
            <person name="Bretschneider A."/>
            <person name="Bryant W.B."/>
            <person name="Bucks S."/>
            <person name="Chao H."/>
            <person name="Chevignon G."/>
            <person name="Christen J.M."/>
            <person name="Clarke D.F."/>
            <person name="Dittmer N.T."/>
            <person name="Ferguson L.C.F."/>
            <person name="Garavelou S."/>
            <person name="Gordon K.H.J."/>
            <person name="Gunaratna R.T."/>
            <person name="Han Y."/>
            <person name="Hauser F."/>
            <person name="He Y."/>
            <person name="Heidel-Fischer H."/>
            <person name="Hirsh A."/>
            <person name="Hu Y."/>
            <person name="Jiang H."/>
            <person name="Kalra D."/>
            <person name="Klinner C."/>
            <person name="Konig C."/>
            <person name="Kovar C."/>
            <person name="Kroll A.R."/>
            <person name="Kuwar S.S."/>
            <person name="Lee S.L."/>
            <person name="Lehman R."/>
            <person name="Li K."/>
            <person name="Li Z."/>
            <person name="Liang H."/>
            <person name="Lovelace S."/>
            <person name="Lu Z."/>
            <person name="Mansfield J.H."/>
            <person name="McCulloch K.J."/>
            <person name="Mathew T."/>
            <person name="Morton B."/>
            <person name="Muzny D.M."/>
            <person name="Neunemann D."/>
            <person name="Ongeri F."/>
            <person name="Pauchet Y."/>
            <person name="Pu L.L."/>
            <person name="Pyrousis I."/>
            <person name="Rao X.J."/>
            <person name="Redding A."/>
            <person name="Roesel C."/>
            <person name="Sanchez-Gracia A."/>
            <person name="Schaack S."/>
            <person name="Shukla A."/>
            <person name="Tetreau G."/>
            <person name="Wang Y."/>
            <person name="Xiong G.H."/>
            <person name="Traut W."/>
            <person name="Walsh T.K."/>
            <person name="Worley K.C."/>
            <person name="Wu D."/>
            <person name="Wu W."/>
            <person name="Wu Y.Q."/>
            <person name="Zhang X."/>
            <person name="Zou Z."/>
            <person name="Zucker H."/>
            <person name="Briscoe A.D."/>
            <person name="Burmester T."/>
            <person name="Clem R.J."/>
            <person name="Feyereisen R."/>
            <person name="Grimmelikhuijzen C.J.P."/>
            <person name="Hamodrakas S.J."/>
            <person name="Hansson B.S."/>
            <person name="Huguet E."/>
            <person name="Jermiin L.S."/>
            <person name="Lan Q."/>
            <person name="Lehman H.K."/>
            <person name="Lorenzen M."/>
            <person name="Merzendorfer H."/>
            <person name="Michalopoulos I."/>
            <person name="Morton D.B."/>
            <person name="Muthukrishnan S."/>
            <person name="Oakeshott J.G."/>
            <person name="Palmer W."/>
            <person name="Park Y."/>
            <person name="Passarelli A.L."/>
            <person name="Rozas J."/>
            <person name="Schwartz L.M."/>
            <person name="Smith W."/>
            <person name="Southgate A."/>
            <person name="Vilcinskas A."/>
            <person name="Vogt R."/>
            <person name="Wang P."/>
            <person name="Werren J."/>
            <person name="Yu X.Q."/>
            <person name="Zhou J.J."/>
            <person name="Brown S.J."/>
            <person name="Scherer S.E."/>
            <person name="Richards S."/>
            <person name="Blissard G.W."/>
        </authorList>
    </citation>
    <scope>NUCLEOTIDE SEQUENCE</scope>
</reference>
<accession>A0A921ZPJ6</accession>
<dbReference type="Proteomes" id="UP000791440">
    <property type="component" value="Unassembled WGS sequence"/>
</dbReference>
<dbReference type="InterPro" id="IPR027410">
    <property type="entry name" value="TCP-1-like_intermed_sf"/>
</dbReference>
<dbReference type="InterPro" id="IPR053374">
    <property type="entry name" value="TCP-1_chaperonin"/>
</dbReference>
<dbReference type="FunFam" id="1.10.560.10:FF:000058">
    <property type="entry name" value="T-complex protein 1 subunit zeta"/>
    <property type="match status" value="1"/>
</dbReference>